<feature type="region of interest" description="Disordered" evidence="1">
    <location>
        <begin position="15"/>
        <end position="90"/>
    </location>
</feature>
<comment type="caution">
    <text evidence="2">The sequence shown here is derived from an EMBL/GenBank/DDBJ whole genome shotgun (WGS) entry which is preliminary data.</text>
</comment>
<proteinExistence type="predicted"/>
<evidence type="ECO:0008006" key="4">
    <source>
        <dbReference type="Google" id="ProtNLM"/>
    </source>
</evidence>
<sequence>MTRFTALWSRARCAFPGSGLPHTTGPSAPAEDALPTRRRQEWSVLSKGAGEAAAPAAPEPSAGAVADTAGTGERRDRPVRTRPSPAGAAC</sequence>
<feature type="compositionally biased region" description="Low complexity" evidence="1">
    <location>
        <begin position="48"/>
        <end position="66"/>
    </location>
</feature>
<evidence type="ECO:0000313" key="3">
    <source>
        <dbReference type="Proteomes" id="UP001500058"/>
    </source>
</evidence>
<evidence type="ECO:0000313" key="2">
    <source>
        <dbReference type="EMBL" id="GAA2410591.1"/>
    </source>
</evidence>
<gene>
    <name evidence="2" type="ORF">GCM10010420_44180</name>
</gene>
<dbReference type="Proteomes" id="UP001500058">
    <property type="component" value="Unassembled WGS sequence"/>
</dbReference>
<reference evidence="3" key="1">
    <citation type="journal article" date="2019" name="Int. J. Syst. Evol. Microbiol.">
        <title>The Global Catalogue of Microorganisms (GCM) 10K type strain sequencing project: providing services to taxonomists for standard genome sequencing and annotation.</title>
        <authorList>
            <consortium name="The Broad Institute Genomics Platform"/>
            <consortium name="The Broad Institute Genome Sequencing Center for Infectious Disease"/>
            <person name="Wu L."/>
            <person name="Ma J."/>
        </authorList>
    </citation>
    <scope>NUCLEOTIDE SEQUENCE [LARGE SCALE GENOMIC DNA]</scope>
    <source>
        <strain evidence="3">JCM 6921</strain>
    </source>
</reference>
<organism evidence="2 3">
    <name type="scientific">Streptomyces glaucosporus</name>
    <dbReference type="NCBI Taxonomy" id="284044"/>
    <lineage>
        <taxon>Bacteria</taxon>
        <taxon>Bacillati</taxon>
        <taxon>Actinomycetota</taxon>
        <taxon>Actinomycetes</taxon>
        <taxon>Kitasatosporales</taxon>
        <taxon>Streptomycetaceae</taxon>
        <taxon>Streptomyces</taxon>
    </lineage>
</organism>
<evidence type="ECO:0000256" key="1">
    <source>
        <dbReference type="SAM" id="MobiDB-lite"/>
    </source>
</evidence>
<keyword evidence="3" id="KW-1185">Reference proteome</keyword>
<protein>
    <recommendedName>
        <fullName evidence="4">Secreted protein</fullName>
    </recommendedName>
</protein>
<dbReference type="RefSeq" id="WP_344632848.1">
    <property type="nucleotide sequence ID" value="NZ_BAAATJ010000024.1"/>
</dbReference>
<accession>A0ABP5VT72</accession>
<dbReference type="EMBL" id="BAAATJ010000024">
    <property type="protein sequence ID" value="GAA2410591.1"/>
    <property type="molecule type" value="Genomic_DNA"/>
</dbReference>
<name>A0ABP5VT72_9ACTN</name>